<evidence type="ECO:0000256" key="4">
    <source>
        <dbReference type="ARBA" id="ARBA00022692"/>
    </source>
</evidence>
<evidence type="ECO:0000256" key="5">
    <source>
        <dbReference type="ARBA" id="ARBA00022989"/>
    </source>
</evidence>
<dbReference type="GO" id="GO:1902600">
    <property type="term" value="P:proton transmembrane transport"/>
    <property type="evidence" value="ECO:0007669"/>
    <property type="project" value="InterPro"/>
</dbReference>
<feature type="transmembrane region" description="Helical" evidence="8">
    <location>
        <begin position="211"/>
        <end position="233"/>
    </location>
</feature>
<comment type="subcellular location">
    <subcellularLocation>
        <location evidence="1">Cell membrane</location>
        <topology evidence="1">Multi-pass membrane protein</topology>
    </subcellularLocation>
</comment>
<evidence type="ECO:0000256" key="8">
    <source>
        <dbReference type="SAM" id="Phobius"/>
    </source>
</evidence>
<feature type="transmembrane region" description="Helical" evidence="8">
    <location>
        <begin position="159"/>
        <end position="179"/>
    </location>
</feature>
<dbReference type="Pfam" id="PF00999">
    <property type="entry name" value="Na_H_Exchanger"/>
    <property type="match status" value="1"/>
</dbReference>
<evidence type="ECO:0000256" key="7">
    <source>
        <dbReference type="ARBA" id="ARBA00023136"/>
    </source>
</evidence>
<evidence type="ECO:0000259" key="9">
    <source>
        <dbReference type="Pfam" id="PF00999"/>
    </source>
</evidence>
<accession>A0A0F0KPK3</accession>
<dbReference type="PANTHER" id="PTHR32507">
    <property type="entry name" value="NA(+)/H(+) ANTIPORTER 1"/>
    <property type="match status" value="1"/>
</dbReference>
<dbReference type="GO" id="GO:0015297">
    <property type="term" value="F:antiporter activity"/>
    <property type="evidence" value="ECO:0007669"/>
    <property type="project" value="UniProtKB-KW"/>
</dbReference>
<dbReference type="OrthoDB" id="4174405at2"/>
<dbReference type="EMBL" id="JYIT01000078">
    <property type="protein sequence ID" value="KJL22798.1"/>
    <property type="molecule type" value="Genomic_DNA"/>
</dbReference>
<feature type="domain" description="Cation/H+ exchanger transmembrane" evidence="9">
    <location>
        <begin position="12"/>
        <end position="419"/>
    </location>
</feature>
<keyword evidence="3" id="KW-0050">Antiport</keyword>
<feature type="transmembrane region" description="Helical" evidence="8">
    <location>
        <begin position="367"/>
        <end position="385"/>
    </location>
</feature>
<feature type="transmembrane region" description="Helical" evidence="8">
    <location>
        <begin position="397"/>
        <end position="419"/>
    </location>
</feature>
<name>A0A0F0KPK3_9MICO</name>
<evidence type="ECO:0000256" key="3">
    <source>
        <dbReference type="ARBA" id="ARBA00022449"/>
    </source>
</evidence>
<dbReference type="InterPro" id="IPR006153">
    <property type="entry name" value="Cation/H_exchanger_TM"/>
</dbReference>
<evidence type="ECO:0000256" key="6">
    <source>
        <dbReference type="ARBA" id="ARBA00023065"/>
    </source>
</evidence>
<organism evidence="10 11">
    <name type="scientific">Microbacterium azadirachtae</name>
    <dbReference type="NCBI Taxonomy" id="582680"/>
    <lineage>
        <taxon>Bacteria</taxon>
        <taxon>Bacillati</taxon>
        <taxon>Actinomycetota</taxon>
        <taxon>Actinomycetes</taxon>
        <taxon>Micrococcales</taxon>
        <taxon>Microbacteriaceae</taxon>
        <taxon>Microbacterium</taxon>
    </lineage>
</organism>
<dbReference type="GO" id="GO:0005886">
    <property type="term" value="C:plasma membrane"/>
    <property type="evidence" value="ECO:0007669"/>
    <property type="project" value="UniProtKB-SubCell"/>
</dbReference>
<keyword evidence="5 8" id="KW-1133">Transmembrane helix</keyword>
<dbReference type="RefSeq" id="WP_045250862.1">
    <property type="nucleotide sequence ID" value="NZ_CP099706.1"/>
</dbReference>
<dbReference type="PROSITE" id="PS01307">
    <property type="entry name" value="MOTA"/>
    <property type="match status" value="1"/>
</dbReference>
<feature type="transmembrane region" description="Helical" evidence="8">
    <location>
        <begin position="306"/>
        <end position="328"/>
    </location>
</feature>
<keyword evidence="7 8" id="KW-0472">Membrane</keyword>
<feature type="transmembrane region" description="Helical" evidence="8">
    <location>
        <begin position="117"/>
        <end position="138"/>
    </location>
</feature>
<evidence type="ECO:0000313" key="10">
    <source>
        <dbReference type="EMBL" id="KJL22798.1"/>
    </source>
</evidence>
<dbReference type="InterPro" id="IPR035906">
    <property type="entry name" value="MetI-like_sf"/>
</dbReference>
<feature type="transmembrane region" description="Helical" evidence="8">
    <location>
        <begin position="334"/>
        <end position="355"/>
    </location>
</feature>
<dbReference type="PANTHER" id="PTHR32507:SF8">
    <property type="entry name" value="CNH1P"/>
    <property type="match status" value="1"/>
</dbReference>
<dbReference type="Proteomes" id="UP000033448">
    <property type="component" value="Unassembled WGS sequence"/>
</dbReference>
<dbReference type="SUPFAM" id="SSF161098">
    <property type="entry name" value="MetI-like"/>
    <property type="match status" value="1"/>
</dbReference>
<reference evidence="10 11" key="1">
    <citation type="submission" date="2015-02" db="EMBL/GenBank/DDBJ databases">
        <title>Draft genome sequences of ten Microbacterium spp. with emphasis on heavy metal contaminated environments.</title>
        <authorList>
            <person name="Corretto E."/>
        </authorList>
    </citation>
    <scope>NUCLEOTIDE SEQUENCE [LARGE SCALE GENOMIC DNA]</scope>
    <source>
        <strain evidence="10 11">DSM 23848</strain>
    </source>
</reference>
<evidence type="ECO:0000256" key="2">
    <source>
        <dbReference type="ARBA" id="ARBA00022448"/>
    </source>
</evidence>
<feature type="transmembrane region" description="Helical" evidence="8">
    <location>
        <begin position="91"/>
        <end position="111"/>
    </location>
</feature>
<keyword evidence="2" id="KW-0813">Transport</keyword>
<sequence>MPPFVLIGLIAVLLWSLISHRFERWGIAGPAMLLVLGAAATVWNLDAFGVSLDSPVTEKVVEVVLSVLLFADATEVRGGIFGGEGKVTARLVLIALPLSLLLTAILCGWLVPESFAVIGVIACVIMPTDFAPATRLLRSRLLPERVRAILNVESGYNDGLVSPIFGMALPIAVIIEPLVREYLRTGKDTFTLDEQDVGHNGEKFVEAFLNAVPATLVAIVIGVALGGLVGLAMRAARDRGVADAGGARFVMVLLPLIAYGIATIPALEANGFVAAFVAGLIYRVARTGGMAERVIPHEELLLVEEVGTLTANFVWFMLGGATLLVFTVSFDVRIVLLALLALTLLRLGPVYLSLMGSSVPRGDRVRIGLLGPRGTATIVFGLLAYNALPDDAGDLVLTAMVTTVVGSILLHGVLAPLVLRRLAPEGDDAAKARVPSPGH</sequence>
<feature type="transmembrane region" description="Helical" evidence="8">
    <location>
        <begin position="245"/>
        <end position="263"/>
    </location>
</feature>
<gene>
    <name evidence="10" type="ORF">RL72_02189</name>
</gene>
<keyword evidence="11" id="KW-1185">Reference proteome</keyword>
<protein>
    <submittedName>
        <fullName evidence="10">Potassium/proton antiporter</fullName>
    </submittedName>
</protein>
<dbReference type="InterPro" id="IPR000540">
    <property type="entry name" value="Flag_MotA_CS"/>
</dbReference>
<dbReference type="PATRIC" id="fig|582680.7.peg.2238"/>
<comment type="caution">
    <text evidence="10">The sequence shown here is derived from an EMBL/GenBank/DDBJ whole genome shotgun (WGS) entry which is preliminary data.</text>
</comment>
<keyword evidence="6" id="KW-0406">Ion transport</keyword>
<proteinExistence type="predicted"/>
<evidence type="ECO:0000256" key="1">
    <source>
        <dbReference type="ARBA" id="ARBA00004651"/>
    </source>
</evidence>
<feature type="transmembrane region" description="Helical" evidence="8">
    <location>
        <begin position="29"/>
        <end position="49"/>
    </location>
</feature>
<keyword evidence="4 8" id="KW-0812">Transmembrane</keyword>
<evidence type="ECO:0000313" key="11">
    <source>
        <dbReference type="Proteomes" id="UP000033448"/>
    </source>
</evidence>
<dbReference type="AlphaFoldDB" id="A0A0F0KPK3"/>